<proteinExistence type="predicted"/>
<dbReference type="RefSeq" id="WP_263512843.1">
    <property type="nucleotide sequence ID" value="NZ_CP089051.1"/>
</dbReference>
<dbReference type="EMBL" id="CP089051">
    <property type="protein sequence ID" value="UYF72235.1"/>
    <property type="molecule type" value="Genomic_DNA"/>
</dbReference>
<sequence length="127" mass="15413">MVNHQFQLKRSLLALLFQLGMLLLIGIIWFQLFPFYMSLSAIFLAIIAYLAFLRRSKMCSLAYLDQDLWSIRWRNHSKIEHVQLYRVIDHHIYIVLYFKQNRNSQIIWRDQVSLNQWKQLKVMAKLV</sequence>
<protein>
    <submittedName>
        <fullName evidence="2">Uncharacterized protein</fullName>
    </submittedName>
</protein>
<reference evidence="2" key="1">
    <citation type="journal article" date="2022" name="J Glob Antimicrob Resist">
        <title>Comparative analysis of IMP-4- and OXA-58-containing plasmids of three carbapenemase-producing Acinetobacter ursingii strains in the Netherlands.</title>
        <authorList>
            <person name="Hendrickx A.P.A."/>
            <person name="Schade R.P."/>
            <person name="Landman F."/>
            <person name="Bosch T."/>
            <person name="Schouls L.M."/>
            <person name="van Dijk K."/>
        </authorList>
    </citation>
    <scope>NUCLEOTIDE SEQUENCE</scope>
    <source>
        <strain evidence="2">RIVM_C010559</strain>
    </source>
</reference>
<gene>
    <name evidence="2" type="ORF">LSO60_02795</name>
</gene>
<evidence type="ECO:0000313" key="3">
    <source>
        <dbReference type="Proteomes" id="UP001164064"/>
    </source>
</evidence>
<organism evidence="2 3">
    <name type="scientific">Acinetobacter ursingii</name>
    <dbReference type="NCBI Taxonomy" id="108980"/>
    <lineage>
        <taxon>Bacteria</taxon>
        <taxon>Pseudomonadati</taxon>
        <taxon>Pseudomonadota</taxon>
        <taxon>Gammaproteobacteria</taxon>
        <taxon>Moraxellales</taxon>
        <taxon>Moraxellaceae</taxon>
        <taxon>Acinetobacter</taxon>
    </lineage>
</organism>
<keyword evidence="1" id="KW-0812">Transmembrane</keyword>
<accession>A0AA46NGA5</accession>
<evidence type="ECO:0000313" key="2">
    <source>
        <dbReference type="EMBL" id="UYF72235.1"/>
    </source>
</evidence>
<feature type="transmembrane region" description="Helical" evidence="1">
    <location>
        <begin position="12"/>
        <end position="29"/>
    </location>
</feature>
<dbReference type="Proteomes" id="UP001164064">
    <property type="component" value="Chromosome"/>
</dbReference>
<evidence type="ECO:0000256" key="1">
    <source>
        <dbReference type="SAM" id="Phobius"/>
    </source>
</evidence>
<dbReference type="AlphaFoldDB" id="A0AA46NGA5"/>
<keyword evidence="1" id="KW-1133">Transmembrane helix</keyword>
<name>A0AA46NGA5_9GAMM</name>
<keyword evidence="1" id="KW-0472">Membrane</keyword>
<feature type="transmembrane region" description="Helical" evidence="1">
    <location>
        <begin position="35"/>
        <end position="53"/>
    </location>
</feature>